<evidence type="ECO:0000256" key="2">
    <source>
        <dbReference type="ARBA" id="ARBA00022737"/>
    </source>
</evidence>
<keyword evidence="3 5" id="KW-0863">Zinc-finger</keyword>
<evidence type="ECO:0000256" key="1">
    <source>
        <dbReference type="ARBA" id="ARBA00022723"/>
    </source>
</evidence>
<dbReference type="AlphaFoldDB" id="A0A316W7N9"/>
<proteinExistence type="predicted"/>
<dbReference type="GO" id="GO:0005667">
    <property type="term" value="C:transcription regulator complex"/>
    <property type="evidence" value="ECO:0007669"/>
    <property type="project" value="TreeGrafter"/>
</dbReference>
<protein>
    <recommendedName>
        <fullName evidence="7">C2H2-type domain-containing protein</fullName>
    </recommendedName>
</protein>
<dbReference type="Gene3D" id="3.30.160.60">
    <property type="entry name" value="Classic Zinc Finger"/>
    <property type="match status" value="2"/>
</dbReference>
<name>A0A316W7N9_9BASI</name>
<feature type="region of interest" description="Disordered" evidence="6">
    <location>
        <begin position="93"/>
        <end position="145"/>
    </location>
</feature>
<feature type="compositionally biased region" description="Polar residues" evidence="6">
    <location>
        <begin position="1"/>
        <end position="11"/>
    </location>
</feature>
<evidence type="ECO:0000256" key="3">
    <source>
        <dbReference type="ARBA" id="ARBA00022771"/>
    </source>
</evidence>
<dbReference type="Proteomes" id="UP000245783">
    <property type="component" value="Unassembled WGS sequence"/>
</dbReference>
<feature type="compositionally biased region" description="Polar residues" evidence="6">
    <location>
        <begin position="379"/>
        <end position="389"/>
    </location>
</feature>
<evidence type="ECO:0000256" key="5">
    <source>
        <dbReference type="PROSITE-ProRule" id="PRU00042"/>
    </source>
</evidence>
<dbReference type="GO" id="GO:0000785">
    <property type="term" value="C:chromatin"/>
    <property type="evidence" value="ECO:0007669"/>
    <property type="project" value="TreeGrafter"/>
</dbReference>
<dbReference type="GO" id="GO:0000981">
    <property type="term" value="F:DNA-binding transcription factor activity, RNA polymerase II-specific"/>
    <property type="evidence" value="ECO:0007669"/>
    <property type="project" value="TreeGrafter"/>
</dbReference>
<dbReference type="PANTHER" id="PTHR14003:SF19">
    <property type="entry name" value="YY2 TRANSCRIPTION FACTOR"/>
    <property type="match status" value="1"/>
</dbReference>
<dbReference type="InterPro" id="IPR036236">
    <property type="entry name" value="Znf_C2H2_sf"/>
</dbReference>
<dbReference type="GeneID" id="37037855"/>
<keyword evidence="2" id="KW-0677">Repeat</keyword>
<evidence type="ECO:0000313" key="8">
    <source>
        <dbReference type="EMBL" id="PWN44073.1"/>
    </source>
</evidence>
<dbReference type="SUPFAM" id="SSF57667">
    <property type="entry name" value="beta-beta-alpha zinc fingers"/>
    <property type="match status" value="1"/>
</dbReference>
<dbReference type="STRING" id="1522189.A0A316W7N9"/>
<feature type="compositionally biased region" description="Low complexity" evidence="6">
    <location>
        <begin position="12"/>
        <end position="27"/>
    </location>
</feature>
<feature type="compositionally biased region" description="Low complexity" evidence="6">
    <location>
        <begin position="272"/>
        <end position="308"/>
    </location>
</feature>
<evidence type="ECO:0000313" key="9">
    <source>
        <dbReference type="Proteomes" id="UP000245783"/>
    </source>
</evidence>
<dbReference type="PROSITE" id="PS50157">
    <property type="entry name" value="ZINC_FINGER_C2H2_2"/>
    <property type="match status" value="2"/>
</dbReference>
<evidence type="ECO:0000259" key="7">
    <source>
        <dbReference type="PROSITE" id="PS50157"/>
    </source>
</evidence>
<keyword evidence="9" id="KW-1185">Reference proteome</keyword>
<reference evidence="8 9" key="1">
    <citation type="journal article" date="2018" name="Mol. Biol. Evol.">
        <title>Broad Genomic Sampling Reveals a Smut Pathogenic Ancestry of the Fungal Clade Ustilaginomycotina.</title>
        <authorList>
            <person name="Kijpornyongpan T."/>
            <person name="Mondo S.J."/>
            <person name="Barry K."/>
            <person name="Sandor L."/>
            <person name="Lee J."/>
            <person name="Lipzen A."/>
            <person name="Pangilinan J."/>
            <person name="LaButti K."/>
            <person name="Hainaut M."/>
            <person name="Henrissat B."/>
            <person name="Grigoriev I.V."/>
            <person name="Spatafora J.W."/>
            <person name="Aime M.C."/>
        </authorList>
    </citation>
    <scope>NUCLEOTIDE SEQUENCE [LARGE SCALE GENOMIC DNA]</scope>
    <source>
        <strain evidence="8 9">MCA 4658</strain>
    </source>
</reference>
<feature type="domain" description="C2H2-type" evidence="7">
    <location>
        <begin position="394"/>
        <end position="423"/>
    </location>
</feature>
<feature type="region of interest" description="Disordered" evidence="6">
    <location>
        <begin position="1"/>
        <end position="52"/>
    </location>
</feature>
<feature type="compositionally biased region" description="Polar residues" evidence="6">
    <location>
        <begin position="93"/>
        <end position="127"/>
    </location>
</feature>
<feature type="domain" description="C2H2-type" evidence="7">
    <location>
        <begin position="424"/>
        <end position="450"/>
    </location>
</feature>
<dbReference type="EMBL" id="KZ819364">
    <property type="protein sequence ID" value="PWN44073.1"/>
    <property type="molecule type" value="Genomic_DNA"/>
</dbReference>
<dbReference type="OrthoDB" id="6365676at2759"/>
<feature type="compositionally biased region" description="Low complexity" evidence="6">
    <location>
        <begin position="368"/>
        <end position="378"/>
    </location>
</feature>
<dbReference type="GO" id="GO:0008270">
    <property type="term" value="F:zinc ion binding"/>
    <property type="evidence" value="ECO:0007669"/>
    <property type="project" value="UniProtKB-KW"/>
</dbReference>
<dbReference type="SMART" id="SM00355">
    <property type="entry name" value="ZnF_C2H2"/>
    <property type="match status" value="2"/>
</dbReference>
<gene>
    <name evidence="8" type="ORF">IE81DRAFT_346013</name>
</gene>
<feature type="region of interest" description="Disordered" evidence="6">
    <location>
        <begin position="368"/>
        <end position="391"/>
    </location>
</feature>
<evidence type="ECO:0000256" key="6">
    <source>
        <dbReference type="SAM" id="MobiDB-lite"/>
    </source>
</evidence>
<sequence length="464" mass="49778">MCATQSFASTNLPLSLGAPLASSSSASQTGSDLFARRLTKSLQRPTPDPQQNEHQALLAQLNESNGTPSFEAQRAVAMAFISRRATEQSNVCVQAESRQQFDQTQVNEPPQGHQPTQAQSNHNSSIAGSRAATPPLTGAVPDALRPDVVNRQVSAPRPDLPMLALGAQEHRYCSPGPAADLVSSSAEFARELNRWAATPGGGMVYPWSASAATPPSASSQRHFSTSSSLMPSHTMDNDLSVLDPRFGNLTADTALRMLPEAPDFASMSRADSGNTSNSSEHQSSSHSGFSISAGSAPSSSLTTLASPFGQSCEPHDHGWMQSPKRTSSGPLHDLQEARRNAAPRNHLRQKDEPSSVQPDFTELDASTAVMTSTSTAPSKTQSRRTSAVDSNGRYVCRHPGCDKTFSTSGHARRHSHVHSPLCPFICPHESCDATFSRRDNCTQHQRARHSQILEAHRLDDQDSG</sequence>
<feature type="compositionally biased region" description="Polar residues" evidence="6">
    <location>
        <begin position="40"/>
        <end position="52"/>
    </location>
</feature>
<dbReference type="PROSITE" id="PS00028">
    <property type="entry name" value="ZINC_FINGER_C2H2_1"/>
    <property type="match status" value="2"/>
</dbReference>
<feature type="region of interest" description="Disordered" evidence="6">
    <location>
        <begin position="265"/>
        <end position="331"/>
    </location>
</feature>
<evidence type="ECO:0000256" key="4">
    <source>
        <dbReference type="ARBA" id="ARBA00022833"/>
    </source>
</evidence>
<dbReference type="PANTHER" id="PTHR14003">
    <property type="entry name" value="TRANSCRIPTIONAL REPRESSOR PROTEIN YY"/>
    <property type="match status" value="1"/>
</dbReference>
<dbReference type="GO" id="GO:0000978">
    <property type="term" value="F:RNA polymerase II cis-regulatory region sequence-specific DNA binding"/>
    <property type="evidence" value="ECO:0007669"/>
    <property type="project" value="TreeGrafter"/>
</dbReference>
<dbReference type="GO" id="GO:0031519">
    <property type="term" value="C:PcG protein complex"/>
    <property type="evidence" value="ECO:0007669"/>
    <property type="project" value="TreeGrafter"/>
</dbReference>
<organism evidence="8 9">
    <name type="scientific">Ceraceosorus guamensis</name>
    <dbReference type="NCBI Taxonomy" id="1522189"/>
    <lineage>
        <taxon>Eukaryota</taxon>
        <taxon>Fungi</taxon>
        <taxon>Dikarya</taxon>
        <taxon>Basidiomycota</taxon>
        <taxon>Ustilaginomycotina</taxon>
        <taxon>Exobasidiomycetes</taxon>
        <taxon>Ceraceosorales</taxon>
        <taxon>Ceraceosoraceae</taxon>
        <taxon>Ceraceosorus</taxon>
    </lineage>
</organism>
<keyword evidence="1" id="KW-0479">Metal-binding</keyword>
<keyword evidence="4" id="KW-0862">Zinc</keyword>
<dbReference type="InterPro" id="IPR013087">
    <property type="entry name" value="Znf_C2H2_type"/>
</dbReference>
<accession>A0A316W7N9</accession>
<dbReference type="InParanoid" id="A0A316W7N9"/>
<dbReference type="RefSeq" id="XP_025371233.1">
    <property type="nucleotide sequence ID" value="XM_025515985.1"/>
</dbReference>